<name>A0A0V0IAX8_SOLCH</name>
<dbReference type="EMBL" id="GEDG01009255">
    <property type="protein sequence ID" value="JAP29289.1"/>
    <property type="molecule type" value="Transcribed_RNA"/>
</dbReference>
<sequence>MRVSFIVEEGHGLRKGYYKETIKIFSLFTRGAKLVQKSQIDILITKIKGKNISTIVRPDLVNKLPKIDH</sequence>
<organism evidence="1">
    <name type="scientific">Solanum chacoense</name>
    <name type="common">Chaco potato</name>
    <dbReference type="NCBI Taxonomy" id="4108"/>
    <lineage>
        <taxon>Eukaryota</taxon>
        <taxon>Viridiplantae</taxon>
        <taxon>Streptophyta</taxon>
        <taxon>Embryophyta</taxon>
        <taxon>Tracheophyta</taxon>
        <taxon>Spermatophyta</taxon>
        <taxon>Magnoliopsida</taxon>
        <taxon>eudicotyledons</taxon>
        <taxon>Gunneridae</taxon>
        <taxon>Pentapetalae</taxon>
        <taxon>asterids</taxon>
        <taxon>lamiids</taxon>
        <taxon>Solanales</taxon>
        <taxon>Solanaceae</taxon>
        <taxon>Solanoideae</taxon>
        <taxon>Solaneae</taxon>
        <taxon>Solanum</taxon>
    </lineage>
</organism>
<dbReference type="AlphaFoldDB" id="A0A0V0IAX8"/>
<accession>A0A0V0IAX8</accession>
<protein>
    <submittedName>
        <fullName evidence="1">Putative ovule protein</fullName>
    </submittedName>
</protein>
<evidence type="ECO:0000313" key="1">
    <source>
        <dbReference type="EMBL" id="JAP29289.1"/>
    </source>
</evidence>
<proteinExistence type="predicted"/>
<reference evidence="1" key="1">
    <citation type="submission" date="2015-12" db="EMBL/GenBank/DDBJ databases">
        <title>Gene expression during late stages of embryo sac development: a critical building block for successful pollen-pistil interactions.</title>
        <authorList>
            <person name="Liu Y."/>
            <person name="Joly V."/>
            <person name="Sabar M."/>
            <person name="Matton D.P."/>
        </authorList>
    </citation>
    <scope>NUCLEOTIDE SEQUENCE</scope>
</reference>